<dbReference type="InterPro" id="IPR003961">
    <property type="entry name" value="FN3_dom"/>
</dbReference>
<dbReference type="EMBL" id="CVRR01000005">
    <property type="protein sequence ID" value="CRL33096.1"/>
    <property type="molecule type" value="Genomic_DNA"/>
</dbReference>
<protein>
    <recommendedName>
        <fullName evidence="2">Fibronectin type-III domain-containing protein</fullName>
    </recommendedName>
</protein>
<name>A0A0M6WBE3_9FIRM</name>
<dbReference type="Gene3D" id="2.60.120.380">
    <property type="match status" value="2"/>
</dbReference>
<feature type="domain" description="Fibronectin type-III" evidence="2">
    <location>
        <begin position="269"/>
        <end position="363"/>
    </location>
</feature>
<dbReference type="InterPro" id="IPR013783">
    <property type="entry name" value="Ig-like_fold"/>
</dbReference>
<proteinExistence type="predicted"/>
<evidence type="ECO:0000313" key="4">
    <source>
        <dbReference type="Proteomes" id="UP000049979"/>
    </source>
</evidence>
<keyword evidence="1" id="KW-0732">Signal</keyword>
<reference evidence="4" key="1">
    <citation type="submission" date="2015-05" db="EMBL/GenBank/DDBJ databases">
        <authorList>
            <consortium name="Pathogen Informatics"/>
        </authorList>
    </citation>
    <scope>NUCLEOTIDE SEQUENCE [LARGE SCALE GENOMIC DNA]</scope>
    <source>
        <strain evidence="4">M72</strain>
    </source>
</reference>
<dbReference type="InterPro" id="IPR036116">
    <property type="entry name" value="FN3_sf"/>
</dbReference>
<sequence>MKKKLAAMILTLALAAGVMAPVPAYADGITVEETSMDTATEKSFDTDYTVKWDADKVYWNKVTLDQQGILRIHLNEEDPKSLENYVVAVYSAKGEKIWKIMMDCAGAAADNYVGLAKGTYYVSLKSHYQFRPSTTYRFSFEKNNVCELEANEKKNDATGMKVNTMYTGFMGNSYGGAEEDNDMYAVTLKKGQSYKFICDADSYSEKTTIVKLLGKTTELSSFWPSVKKKDFCVASGDVFIAPYTGTYYAYVRNYYGKQYKYEIGVKKINLKAPTVSVSAGKSSAKVSWSKVNNYRYEVEYATNSKFQGAKKVSVYDQKTSVTIKYLTSKKKYYVRVRSCARTENDNNKKAYSAWSKVKTVTVK</sequence>
<dbReference type="Gene3D" id="2.60.40.10">
    <property type="entry name" value="Immunoglobulins"/>
    <property type="match status" value="1"/>
</dbReference>
<evidence type="ECO:0000256" key="1">
    <source>
        <dbReference type="SAM" id="SignalP"/>
    </source>
</evidence>
<organism evidence="3 4">
    <name type="scientific">Roseburia faecis</name>
    <dbReference type="NCBI Taxonomy" id="301302"/>
    <lineage>
        <taxon>Bacteria</taxon>
        <taxon>Bacillati</taxon>
        <taxon>Bacillota</taxon>
        <taxon>Clostridia</taxon>
        <taxon>Lachnospirales</taxon>
        <taxon>Lachnospiraceae</taxon>
        <taxon>Roseburia</taxon>
    </lineage>
</organism>
<gene>
    <name evidence="3" type="ORF">M72_01211</name>
</gene>
<dbReference type="OrthoDB" id="2067763at2"/>
<dbReference type="Proteomes" id="UP000049979">
    <property type="component" value="Unassembled WGS sequence"/>
</dbReference>
<dbReference type="SUPFAM" id="SSF49265">
    <property type="entry name" value="Fibronectin type III"/>
    <property type="match status" value="1"/>
</dbReference>
<evidence type="ECO:0000313" key="3">
    <source>
        <dbReference type="EMBL" id="CRL33096.1"/>
    </source>
</evidence>
<evidence type="ECO:0000259" key="2">
    <source>
        <dbReference type="PROSITE" id="PS50853"/>
    </source>
</evidence>
<dbReference type="RefSeq" id="WP_055066923.1">
    <property type="nucleotide sequence ID" value="NZ_CP173697.1"/>
</dbReference>
<dbReference type="CDD" id="cd00063">
    <property type="entry name" value="FN3"/>
    <property type="match status" value="1"/>
</dbReference>
<dbReference type="AlphaFoldDB" id="A0A0M6WBE3"/>
<feature type="chain" id="PRO_5005806452" description="Fibronectin type-III domain-containing protein" evidence="1">
    <location>
        <begin position="27"/>
        <end position="363"/>
    </location>
</feature>
<accession>A0A0M6WBE3</accession>
<keyword evidence="4" id="KW-1185">Reference proteome</keyword>
<dbReference type="PROSITE" id="PS50853">
    <property type="entry name" value="FN3"/>
    <property type="match status" value="1"/>
</dbReference>
<feature type="signal peptide" evidence="1">
    <location>
        <begin position="1"/>
        <end position="26"/>
    </location>
</feature>